<evidence type="ECO:0000256" key="1">
    <source>
        <dbReference type="SAM" id="SignalP"/>
    </source>
</evidence>
<evidence type="ECO:0008006" key="4">
    <source>
        <dbReference type="Google" id="ProtNLM"/>
    </source>
</evidence>
<dbReference type="RefSeq" id="WP_346031980.1">
    <property type="nucleotide sequence ID" value="NZ_BAABHV010000009.1"/>
</dbReference>
<reference evidence="3" key="1">
    <citation type="journal article" date="2019" name="Int. J. Syst. Evol. Microbiol.">
        <title>The Global Catalogue of Microorganisms (GCM) 10K type strain sequencing project: providing services to taxonomists for standard genome sequencing and annotation.</title>
        <authorList>
            <consortium name="The Broad Institute Genomics Platform"/>
            <consortium name="The Broad Institute Genome Sequencing Center for Infectious Disease"/>
            <person name="Wu L."/>
            <person name="Ma J."/>
        </authorList>
    </citation>
    <scope>NUCLEOTIDE SEQUENCE [LARGE SCALE GENOMIC DNA]</scope>
    <source>
        <strain evidence="3">JCM 18014</strain>
    </source>
</reference>
<organism evidence="2 3">
    <name type="scientific">Erythrobacter westpacificensis</name>
    <dbReference type="NCBI Taxonomy" id="1055231"/>
    <lineage>
        <taxon>Bacteria</taxon>
        <taxon>Pseudomonadati</taxon>
        <taxon>Pseudomonadota</taxon>
        <taxon>Alphaproteobacteria</taxon>
        <taxon>Sphingomonadales</taxon>
        <taxon>Erythrobacteraceae</taxon>
        <taxon>Erythrobacter/Porphyrobacter group</taxon>
        <taxon>Erythrobacter</taxon>
    </lineage>
</organism>
<dbReference type="InterPro" id="IPR011042">
    <property type="entry name" value="6-blade_b-propeller_TolB-like"/>
</dbReference>
<accession>A0ABP9K7C6</accession>
<dbReference type="InterPro" id="IPR029058">
    <property type="entry name" value="AB_hydrolase_fold"/>
</dbReference>
<feature type="chain" id="PRO_5045435428" description="S9 family peptidase" evidence="1">
    <location>
        <begin position="24"/>
        <end position="467"/>
    </location>
</feature>
<protein>
    <recommendedName>
        <fullName evidence="4">S9 family peptidase</fullName>
    </recommendedName>
</protein>
<dbReference type="EMBL" id="BAABHV010000009">
    <property type="protein sequence ID" value="GAA5050505.1"/>
    <property type="molecule type" value="Genomic_DNA"/>
</dbReference>
<comment type="caution">
    <text evidence="2">The sequence shown here is derived from an EMBL/GenBank/DDBJ whole genome shotgun (WGS) entry which is preliminary data.</text>
</comment>
<keyword evidence="3" id="KW-1185">Reference proteome</keyword>
<dbReference type="Gene3D" id="2.120.10.30">
    <property type="entry name" value="TolB, C-terminal domain"/>
    <property type="match status" value="1"/>
</dbReference>
<dbReference type="SUPFAM" id="SSF53474">
    <property type="entry name" value="alpha/beta-Hydrolases"/>
    <property type="match status" value="1"/>
</dbReference>
<keyword evidence="1" id="KW-0732">Signal</keyword>
<evidence type="ECO:0000313" key="2">
    <source>
        <dbReference type="EMBL" id="GAA5050505.1"/>
    </source>
</evidence>
<dbReference type="Proteomes" id="UP001500518">
    <property type="component" value="Unassembled WGS sequence"/>
</dbReference>
<sequence>MTSKTILAAGAALASFALPTVEAAAQESIEEVASAFGVRPDVLDISIAPSGEKIAYISPNPDGSELVYVVDLATGEGAGSPITRYAQAGADLTRCEWPTDERLVCRAYVVSPTDNNVLISFTRIFSMKADGTDFRPLTAPISSRSTSFNYHGGSIVALDVEGEENKILLSRDWVEEITTGSRIASDDEGLGVELIDIETGRRTRAEAPDPNAISYIADENGNIRLKIARAQNSAGTEGGSQRIFYYREPGSNRWQEMSRSDRFAGFVDGFEPYSIDSASNVAYGYMVRDGYEGVYSLALDGSGTVQPVHVEEGVDVDRIVRIGRQRRVVGTSYATDKRYVNYTDEELGTLAGQLSQALPGNPSINFVDATADERKLIIKTSSDVDPGMFYLLDRDTMALTEIMPAHSSLSGRTLAEMRSVTYPAADGTQIPAYLTLPVGSDGTNLPAIVLPHGGPSSRDVWGFDWLV</sequence>
<dbReference type="Gene3D" id="3.40.50.1820">
    <property type="entry name" value="alpha/beta hydrolase"/>
    <property type="match status" value="1"/>
</dbReference>
<proteinExistence type="predicted"/>
<evidence type="ECO:0000313" key="3">
    <source>
        <dbReference type="Proteomes" id="UP001500518"/>
    </source>
</evidence>
<feature type="signal peptide" evidence="1">
    <location>
        <begin position="1"/>
        <end position="23"/>
    </location>
</feature>
<gene>
    <name evidence="2" type="ORF">GCM10023208_09500</name>
</gene>
<dbReference type="SUPFAM" id="SSF82171">
    <property type="entry name" value="DPP6 N-terminal domain-like"/>
    <property type="match status" value="1"/>
</dbReference>
<name>A0ABP9K7C6_9SPHN</name>